<gene>
    <name evidence="1" type="ORF">E0Z10_g880</name>
</gene>
<reference evidence="1 2" key="1">
    <citation type="submission" date="2019-03" db="EMBL/GenBank/DDBJ databases">
        <title>Draft genome sequence of Xylaria hypoxylon DSM 108379, a ubiquitous saprotrophic-parasitic fungi on hardwood.</title>
        <authorList>
            <person name="Buettner E."/>
            <person name="Leonhardt S."/>
            <person name="Gebauer A.M."/>
            <person name="Liers C."/>
            <person name="Hofrichter M."/>
            <person name="Kellner H."/>
        </authorList>
    </citation>
    <scope>NUCLEOTIDE SEQUENCE [LARGE SCALE GENOMIC DNA]</scope>
    <source>
        <strain evidence="1 2">DSM 108379</strain>
    </source>
</reference>
<evidence type="ECO:0000313" key="1">
    <source>
        <dbReference type="EMBL" id="TGJ87919.1"/>
    </source>
</evidence>
<dbReference type="Proteomes" id="UP000297716">
    <property type="component" value="Unassembled WGS sequence"/>
</dbReference>
<dbReference type="EMBL" id="SKBN01000008">
    <property type="protein sequence ID" value="TGJ87919.1"/>
    <property type="molecule type" value="Genomic_DNA"/>
</dbReference>
<dbReference type="AlphaFoldDB" id="A0A4Z0YU47"/>
<keyword evidence="2" id="KW-1185">Reference proteome</keyword>
<comment type="caution">
    <text evidence="1">The sequence shown here is derived from an EMBL/GenBank/DDBJ whole genome shotgun (WGS) entry which is preliminary data.</text>
</comment>
<accession>A0A4Z0YU47</accession>
<dbReference type="OrthoDB" id="3552888at2759"/>
<name>A0A4Z0YU47_9PEZI</name>
<protein>
    <submittedName>
        <fullName evidence="1">Uncharacterized protein</fullName>
    </submittedName>
</protein>
<sequence>MRYHSAIAATIGAAAVVRATPPTNDHGIRSELHEGYKIEPLAWRGVIEKGGPEFSFNGTVDEVTRQIQAVKTDFTWESLRRDLGISNTLLRERGGKAGIICDIGGEDTSPHGPLTANVEESRDKIEEMAGTCAVAAGPGVCSVVACTRNAAVWLCNDNDAPIAPPCSSLASYVTDIVGKCGLEYYHGSRHCKGQEFDSDNFNVVVGWNSQC</sequence>
<organism evidence="1 2">
    <name type="scientific">Xylaria hypoxylon</name>
    <dbReference type="NCBI Taxonomy" id="37992"/>
    <lineage>
        <taxon>Eukaryota</taxon>
        <taxon>Fungi</taxon>
        <taxon>Dikarya</taxon>
        <taxon>Ascomycota</taxon>
        <taxon>Pezizomycotina</taxon>
        <taxon>Sordariomycetes</taxon>
        <taxon>Xylariomycetidae</taxon>
        <taxon>Xylariales</taxon>
        <taxon>Xylariaceae</taxon>
        <taxon>Xylaria</taxon>
    </lineage>
</organism>
<evidence type="ECO:0000313" key="2">
    <source>
        <dbReference type="Proteomes" id="UP000297716"/>
    </source>
</evidence>
<proteinExistence type="predicted"/>
<dbReference type="STRING" id="37992.A0A4Z0YU47"/>